<dbReference type="Pfam" id="PF10668">
    <property type="entry name" value="Phage_terminase"/>
    <property type="match status" value="1"/>
</dbReference>
<reference evidence="2" key="1">
    <citation type="journal article" date="2021" name="Proc. Natl. Acad. Sci. U.S.A.">
        <title>A Catalog of Tens of Thousands of Viruses from Human Metagenomes Reveals Hidden Associations with Chronic Diseases.</title>
        <authorList>
            <person name="Tisza M.J."/>
            <person name="Buck C.B."/>
        </authorList>
    </citation>
    <scope>NUCLEOTIDE SEQUENCE</scope>
    <source>
        <strain evidence="2">CtCsv15</strain>
    </source>
</reference>
<dbReference type="EMBL" id="BK014777">
    <property type="protein sequence ID" value="DAD75215.1"/>
    <property type="molecule type" value="Genomic_DNA"/>
</dbReference>
<accession>A0A8S5LZI6</accession>
<dbReference type="Gene3D" id="1.10.10.60">
    <property type="entry name" value="Homeodomain-like"/>
    <property type="match status" value="1"/>
</dbReference>
<sequence length="142" mass="16416">MKKQILAESAANLYIEKFMTLETIAKQLNVSERTLRRWKAEGNWDAKRFNYIQSKTTFHEDLYSFGKSLLDSIMTDMKNGKKVEPSRMYTLTKIMNMLKNVKTYEDKVTAGNCETEKPKTTGLSADIIREIEEKILGITYDG</sequence>
<organism evidence="2">
    <name type="scientific">Siphoviridae sp. ctCsv15</name>
    <dbReference type="NCBI Taxonomy" id="2826195"/>
    <lineage>
        <taxon>Viruses</taxon>
        <taxon>Duplodnaviria</taxon>
        <taxon>Heunggongvirae</taxon>
        <taxon>Uroviricota</taxon>
        <taxon>Caudoviricetes</taxon>
    </lineage>
</organism>
<evidence type="ECO:0000259" key="1">
    <source>
        <dbReference type="Pfam" id="PF10668"/>
    </source>
</evidence>
<evidence type="ECO:0000313" key="2">
    <source>
        <dbReference type="EMBL" id="DAD75215.1"/>
    </source>
</evidence>
<proteinExistence type="predicted"/>
<feature type="domain" description="PBSX phage terminase small subunit-like N-terminal" evidence="1">
    <location>
        <begin position="10"/>
        <end position="48"/>
    </location>
</feature>
<dbReference type="InterPro" id="IPR018925">
    <property type="entry name" value="XtmA-like_N"/>
</dbReference>
<name>A0A8S5LZI6_9CAUD</name>
<protein>
    <submittedName>
        <fullName evidence="2">Terminase small subunit</fullName>
    </submittedName>
</protein>